<sequence length="302" mass="33206">MKEMKECELCSFPARMFCESDQARLCWDCDEKVHGANFLVARHSRSLLCHACQAPTPWKASGTRLAPTVSVCEACVLRCDKDRHRSSGEDRESEGGNTDDEEDDDDEDDHDDDDENDGDEDEDEDDDVEEEEDGENQVVPLSSSAASLPLPPDASSSSSEDGEASSRLSARSRGGVSALKRTRQNADLDLDSDQDDIGCCSRQHNHKASRTAYDEEDTSLSSRRPWNEGQPTELNRSLKLEDQGETESTSTAIIGSIKRFQKSIISGDDAPALILGICKLSKDPRAVDLRPTPNPTIPTRTV</sequence>
<dbReference type="EMBL" id="JARBHA010000019">
    <property type="protein sequence ID" value="KAJ9671786.1"/>
    <property type="molecule type" value="Genomic_DNA"/>
</dbReference>
<dbReference type="InterPro" id="IPR049808">
    <property type="entry name" value="CONSTANS-like_Bbox1"/>
</dbReference>
<dbReference type="CDD" id="cd19821">
    <property type="entry name" value="Bbox1_BBX-like"/>
    <property type="match status" value="1"/>
</dbReference>
<evidence type="ECO:0000256" key="3">
    <source>
        <dbReference type="ARBA" id="ARBA00022833"/>
    </source>
</evidence>
<evidence type="ECO:0000256" key="5">
    <source>
        <dbReference type="SAM" id="MobiDB-lite"/>
    </source>
</evidence>
<keyword evidence="8" id="KW-1185">Reference proteome</keyword>
<dbReference type="PANTHER" id="PTHR31717">
    <property type="entry name" value="ZINC FINGER PROTEIN CONSTANS-LIKE 10"/>
    <property type="match status" value="1"/>
</dbReference>
<reference evidence="7 8" key="1">
    <citation type="journal article" date="2023" name="BMC Biotechnol.">
        <title>Vitis rotundifolia cv Carlos genome sequencing.</title>
        <authorList>
            <person name="Huff M."/>
            <person name="Hulse-Kemp A."/>
            <person name="Scheffler B."/>
            <person name="Youngblood R."/>
            <person name="Simpson S."/>
            <person name="Babiker E."/>
            <person name="Staton M."/>
        </authorList>
    </citation>
    <scope>NUCLEOTIDE SEQUENCE [LARGE SCALE GENOMIC DNA]</scope>
    <source>
        <tissue evidence="7">Leaf</tissue>
    </source>
</reference>
<feature type="compositionally biased region" description="Low complexity" evidence="5">
    <location>
        <begin position="140"/>
        <end position="178"/>
    </location>
</feature>
<dbReference type="Pfam" id="PF00643">
    <property type="entry name" value="zf-B_box"/>
    <property type="match status" value="1"/>
</dbReference>
<feature type="compositionally biased region" description="Basic and acidic residues" evidence="5">
    <location>
        <begin position="84"/>
        <end position="94"/>
    </location>
</feature>
<organism evidence="7 8">
    <name type="scientific">Vitis rotundifolia</name>
    <name type="common">Muscadine grape</name>
    <dbReference type="NCBI Taxonomy" id="103349"/>
    <lineage>
        <taxon>Eukaryota</taxon>
        <taxon>Viridiplantae</taxon>
        <taxon>Streptophyta</taxon>
        <taxon>Embryophyta</taxon>
        <taxon>Tracheophyta</taxon>
        <taxon>Spermatophyta</taxon>
        <taxon>Magnoliopsida</taxon>
        <taxon>eudicotyledons</taxon>
        <taxon>Gunneridae</taxon>
        <taxon>Pentapetalae</taxon>
        <taxon>rosids</taxon>
        <taxon>Vitales</taxon>
        <taxon>Vitaceae</taxon>
        <taxon>Viteae</taxon>
        <taxon>Vitis</taxon>
    </lineage>
</organism>
<accession>A0AA39D5E5</accession>
<dbReference type="PANTHER" id="PTHR31717:SF60">
    <property type="entry name" value="B-BOX TYPE ZINC FINGER FAMILY PROTEIN"/>
    <property type="match status" value="1"/>
</dbReference>
<feature type="region of interest" description="Disordered" evidence="5">
    <location>
        <begin position="84"/>
        <end position="249"/>
    </location>
</feature>
<name>A0AA39D5E5_VITRO</name>
<dbReference type="AlphaFoldDB" id="A0AA39D5E5"/>
<gene>
    <name evidence="7" type="ORF">PVL29_025478</name>
</gene>
<evidence type="ECO:0000256" key="2">
    <source>
        <dbReference type="ARBA" id="ARBA00022771"/>
    </source>
</evidence>
<protein>
    <recommendedName>
        <fullName evidence="6">B box-type domain-containing protein</fullName>
    </recommendedName>
</protein>
<dbReference type="Proteomes" id="UP001168098">
    <property type="component" value="Unassembled WGS sequence"/>
</dbReference>
<dbReference type="SMART" id="SM00336">
    <property type="entry name" value="BBOX"/>
    <property type="match status" value="1"/>
</dbReference>
<keyword evidence="1" id="KW-0479">Metal-binding</keyword>
<keyword evidence="2 4" id="KW-0863">Zinc-finger</keyword>
<evidence type="ECO:0000313" key="8">
    <source>
        <dbReference type="Proteomes" id="UP001168098"/>
    </source>
</evidence>
<evidence type="ECO:0000259" key="6">
    <source>
        <dbReference type="PROSITE" id="PS50119"/>
    </source>
</evidence>
<dbReference type="PROSITE" id="PS50119">
    <property type="entry name" value="ZF_BBOX"/>
    <property type="match status" value="1"/>
</dbReference>
<comment type="caution">
    <text evidence="7">The sequence shown here is derived from an EMBL/GenBank/DDBJ whole genome shotgun (WGS) entry which is preliminary data.</text>
</comment>
<evidence type="ECO:0000313" key="7">
    <source>
        <dbReference type="EMBL" id="KAJ9671786.1"/>
    </source>
</evidence>
<keyword evidence="3" id="KW-0862">Zinc</keyword>
<dbReference type="GO" id="GO:0008270">
    <property type="term" value="F:zinc ion binding"/>
    <property type="evidence" value="ECO:0007669"/>
    <property type="project" value="UniProtKB-KW"/>
</dbReference>
<feature type="domain" description="B box-type" evidence="6">
    <location>
        <begin position="2"/>
        <end position="48"/>
    </location>
</feature>
<evidence type="ECO:0000256" key="4">
    <source>
        <dbReference type="PROSITE-ProRule" id="PRU00024"/>
    </source>
</evidence>
<dbReference type="InterPro" id="IPR000315">
    <property type="entry name" value="Znf_B-box"/>
</dbReference>
<proteinExistence type="predicted"/>
<feature type="compositionally biased region" description="Acidic residues" evidence="5">
    <location>
        <begin position="97"/>
        <end position="135"/>
    </location>
</feature>
<feature type="compositionally biased region" description="Polar residues" evidence="5">
    <location>
        <begin position="219"/>
        <end position="235"/>
    </location>
</feature>
<evidence type="ECO:0000256" key="1">
    <source>
        <dbReference type="ARBA" id="ARBA00022723"/>
    </source>
</evidence>